<keyword evidence="3" id="KW-0539">Nucleus</keyword>
<dbReference type="Pfam" id="PF18517">
    <property type="entry name" value="LZ3wCH"/>
    <property type="match status" value="1"/>
</dbReference>
<feature type="compositionally biased region" description="Polar residues" evidence="4">
    <location>
        <begin position="15"/>
        <end position="25"/>
    </location>
</feature>
<evidence type="ECO:0000256" key="2">
    <source>
        <dbReference type="ARBA" id="ARBA00023054"/>
    </source>
</evidence>
<dbReference type="OrthoDB" id="273345at2759"/>
<keyword evidence="2" id="KW-0175">Coiled coil</keyword>
<protein>
    <submittedName>
        <fullName evidence="6">Meiotic nuclear division protein 1</fullName>
    </submittedName>
</protein>
<accession>A0A9P6PKM6</accession>
<evidence type="ECO:0000256" key="1">
    <source>
        <dbReference type="ARBA" id="ARBA00004123"/>
    </source>
</evidence>
<dbReference type="GO" id="GO:0005634">
    <property type="term" value="C:nucleus"/>
    <property type="evidence" value="ECO:0007669"/>
    <property type="project" value="UniProtKB-SubCell"/>
</dbReference>
<reference evidence="6" key="1">
    <citation type="journal article" date="2020" name="Fungal Divers.">
        <title>Resolving the Mortierellaceae phylogeny through synthesis of multi-gene phylogenetics and phylogenomics.</title>
        <authorList>
            <person name="Vandepol N."/>
            <person name="Liber J."/>
            <person name="Desiro A."/>
            <person name="Na H."/>
            <person name="Kennedy M."/>
            <person name="Barry K."/>
            <person name="Grigoriev I.V."/>
            <person name="Miller A.N."/>
            <person name="O'Donnell K."/>
            <person name="Stajich J.E."/>
            <person name="Bonito G."/>
        </authorList>
    </citation>
    <scope>NUCLEOTIDE SEQUENCE</scope>
    <source>
        <strain evidence="6">KOD948</strain>
    </source>
</reference>
<evidence type="ECO:0000313" key="7">
    <source>
        <dbReference type="Proteomes" id="UP000726737"/>
    </source>
</evidence>
<gene>
    <name evidence="6" type="primary">MND1</name>
    <name evidence="6" type="ORF">BG011_001659</name>
</gene>
<dbReference type="Proteomes" id="UP000726737">
    <property type="component" value="Unassembled WGS sequence"/>
</dbReference>
<proteinExistence type="predicted"/>
<organism evidence="6 7">
    <name type="scientific">Mortierella polycephala</name>
    <dbReference type="NCBI Taxonomy" id="41804"/>
    <lineage>
        <taxon>Eukaryota</taxon>
        <taxon>Fungi</taxon>
        <taxon>Fungi incertae sedis</taxon>
        <taxon>Mucoromycota</taxon>
        <taxon>Mortierellomycotina</taxon>
        <taxon>Mortierellomycetes</taxon>
        <taxon>Mortierellales</taxon>
        <taxon>Mortierellaceae</taxon>
        <taxon>Mortierella</taxon>
    </lineage>
</organism>
<name>A0A9P6PKM6_9FUNG</name>
<evidence type="ECO:0000256" key="3">
    <source>
        <dbReference type="ARBA" id="ARBA00023242"/>
    </source>
</evidence>
<dbReference type="InterPro" id="IPR040661">
    <property type="entry name" value="LZ3wCH"/>
</dbReference>
<evidence type="ECO:0000256" key="4">
    <source>
        <dbReference type="SAM" id="MobiDB-lite"/>
    </source>
</evidence>
<evidence type="ECO:0000313" key="6">
    <source>
        <dbReference type="EMBL" id="KAG0247334.1"/>
    </source>
</evidence>
<dbReference type="EMBL" id="JAAAJA010001453">
    <property type="protein sequence ID" value="KAG0247334.1"/>
    <property type="molecule type" value="Genomic_DNA"/>
</dbReference>
<feature type="domain" description="Leucine zipper with capping helix" evidence="5">
    <location>
        <begin position="69"/>
        <end position="116"/>
    </location>
</feature>
<feature type="region of interest" description="Disordered" evidence="4">
    <location>
        <begin position="13"/>
        <end position="32"/>
    </location>
</feature>
<comment type="subcellular location">
    <subcellularLocation>
        <location evidence="1">Nucleus</location>
    </subcellularLocation>
</comment>
<evidence type="ECO:0000259" key="5">
    <source>
        <dbReference type="Pfam" id="PF18517"/>
    </source>
</evidence>
<dbReference type="AlphaFoldDB" id="A0A9P6PKM6"/>
<keyword evidence="7" id="KW-1185">Reference proteome</keyword>
<comment type="caution">
    <text evidence="6">The sequence shown here is derived from an EMBL/GenBank/DDBJ whole genome shotgun (WGS) entry which is preliminary data.</text>
</comment>
<sequence>MLREELQRLEVANTEMETSIQQATSGREDSNQRRELIAKLAEAEALDMELQKELKQYSDSDPTMLAAQRKYSTVAKDAANRWTENIFVFQSYCVDKFHLDRQEFNRNFNISDDMDTLP</sequence>